<proteinExistence type="predicted"/>
<dbReference type="EMBL" id="SNYN01000002">
    <property type="protein sequence ID" value="TDQ54379.1"/>
    <property type="molecule type" value="Genomic_DNA"/>
</dbReference>
<sequence>MRTRPLGRTGIRVSPYTLGTMRFGRAGNPDHDECVRVIHRALDAGINVIDTADVYGGGGESEQIVGKALRGRRDDVVVATKFNGPMGPGPNQRGSSRRWIVSAAETSLRRRAAASCAGNPGCVEVSARG</sequence>
<keyword evidence="4" id="KW-1185">Reference proteome</keyword>
<feature type="domain" description="NADP-dependent oxidoreductase" evidence="2">
    <location>
        <begin position="18"/>
        <end position="110"/>
    </location>
</feature>
<dbReference type="PANTHER" id="PTHR43364:SF4">
    <property type="entry name" value="NAD(P)-LINKED OXIDOREDUCTASE SUPERFAMILY PROTEIN"/>
    <property type="match status" value="1"/>
</dbReference>
<dbReference type="SUPFAM" id="SSF51430">
    <property type="entry name" value="NAD(P)-linked oxidoreductase"/>
    <property type="match status" value="1"/>
</dbReference>
<gene>
    <name evidence="3" type="ORF">EV190_102213</name>
</gene>
<dbReference type="InterPro" id="IPR050523">
    <property type="entry name" value="AKR_Detox_Biosynth"/>
</dbReference>
<dbReference type="RefSeq" id="WP_208113057.1">
    <property type="nucleotide sequence ID" value="NZ_SNYN01000002.1"/>
</dbReference>
<keyword evidence="1" id="KW-0560">Oxidoreductase</keyword>
<organism evidence="3 4">
    <name type="scientific">Actinorugispora endophytica</name>
    <dbReference type="NCBI Taxonomy" id="1605990"/>
    <lineage>
        <taxon>Bacteria</taxon>
        <taxon>Bacillati</taxon>
        <taxon>Actinomycetota</taxon>
        <taxon>Actinomycetes</taxon>
        <taxon>Streptosporangiales</taxon>
        <taxon>Nocardiopsidaceae</taxon>
        <taxon>Actinorugispora</taxon>
    </lineage>
</organism>
<evidence type="ECO:0000256" key="1">
    <source>
        <dbReference type="ARBA" id="ARBA00023002"/>
    </source>
</evidence>
<dbReference type="Pfam" id="PF00248">
    <property type="entry name" value="Aldo_ket_red"/>
    <property type="match status" value="1"/>
</dbReference>
<reference evidence="3 4" key="1">
    <citation type="submission" date="2019-03" db="EMBL/GenBank/DDBJ databases">
        <title>Genomic Encyclopedia of Type Strains, Phase IV (KMG-IV): sequencing the most valuable type-strain genomes for metagenomic binning, comparative biology and taxonomic classification.</title>
        <authorList>
            <person name="Goeker M."/>
        </authorList>
    </citation>
    <scope>NUCLEOTIDE SEQUENCE [LARGE SCALE GENOMIC DNA]</scope>
    <source>
        <strain evidence="3 4">DSM 46770</strain>
    </source>
</reference>
<dbReference type="InterPro" id="IPR023210">
    <property type="entry name" value="NADP_OxRdtase_dom"/>
</dbReference>
<evidence type="ECO:0000313" key="4">
    <source>
        <dbReference type="Proteomes" id="UP000295281"/>
    </source>
</evidence>
<dbReference type="PANTHER" id="PTHR43364">
    <property type="entry name" value="NADH-SPECIFIC METHYLGLYOXAL REDUCTASE-RELATED"/>
    <property type="match status" value="1"/>
</dbReference>
<dbReference type="Proteomes" id="UP000295281">
    <property type="component" value="Unassembled WGS sequence"/>
</dbReference>
<accession>A0A4V3D939</accession>
<name>A0A4V3D939_9ACTN</name>
<dbReference type="GO" id="GO:0016491">
    <property type="term" value="F:oxidoreductase activity"/>
    <property type="evidence" value="ECO:0007669"/>
    <property type="project" value="UniProtKB-KW"/>
</dbReference>
<dbReference type="GO" id="GO:0005829">
    <property type="term" value="C:cytosol"/>
    <property type="evidence" value="ECO:0007669"/>
    <property type="project" value="TreeGrafter"/>
</dbReference>
<dbReference type="AlphaFoldDB" id="A0A4V3D939"/>
<evidence type="ECO:0000259" key="2">
    <source>
        <dbReference type="Pfam" id="PF00248"/>
    </source>
</evidence>
<dbReference type="InterPro" id="IPR036812">
    <property type="entry name" value="NAD(P)_OxRdtase_dom_sf"/>
</dbReference>
<dbReference type="Gene3D" id="3.20.20.100">
    <property type="entry name" value="NADP-dependent oxidoreductase domain"/>
    <property type="match status" value="1"/>
</dbReference>
<protein>
    <submittedName>
        <fullName evidence="3">Aldo/keto reductase family protein</fullName>
    </submittedName>
</protein>
<evidence type="ECO:0000313" key="3">
    <source>
        <dbReference type="EMBL" id="TDQ54379.1"/>
    </source>
</evidence>
<comment type="caution">
    <text evidence="3">The sequence shown here is derived from an EMBL/GenBank/DDBJ whole genome shotgun (WGS) entry which is preliminary data.</text>
</comment>